<feature type="region of interest" description="Disordered" evidence="2">
    <location>
        <begin position="290"/>
        <end position="338"/>
    </location>
</feature>
<dbReference type="RefSeq" id="WP_220168844.1">
    <property type="nucleotide sequence ID" value="NZ_JAIBOA010000017.1"/>
</dbReference>
<evidence type="ECO:0000256" key="1">
    <source>
        <dbReference type="SAM" id="Coils"/>
    </source>
</evidence>
<sequence>MTDDDGEAAVWPCVTCGRPVAQPVPGSRTVRYCQDDGGACESAGRERLARDRDSPGLTGQVAWAWEMVERLEQAAGLLAGSLSGELSVAGVERRVAETRAEAAAQVAAAQQDREAVRREAEAAWAEASSARARVTAAEHDAFASRREAEEAAADRDALRAECQDARRALEAESASRLAAESDRDRVAGREQELLSALEAARGELVALHSRLSEAETLVEGQRVEAAAAQRTAEDLREAVRDAESARGRAVADRDQIQARLHECEQQTWTLGRTVEELRAAVTALTAERDAARGEADRARRRVDALTRPSATISDRAVAAEEPPTGLHSLNGVRLPQAG</sequence>
<comment type="caution">
    <text evidence="3">The sequence shown here is derived from an EMBL/GenBank/DDBJ whole genome shotgun (WGS) entry which is preliminary data.</text>
</comment>
<gene>
    <name evidence="3" type="ORF">K1Y72_24700</name>
</gene>
<keyword evidence="4" id="KW-1185">Reference proteome</keyword>
<dbReference type="EMBL" id="JAIBOA010000017">
    <property type="protein sequence ID" value="MBW8485603.1"/>
    <property type="molecule type" value="Genomic_DNA"/>
</dbReference>
<dbReference type="Proteomes" id="UP000774570">
    <property type="component" value="Unassembled WGS sequence"/>
</dbReference>
<proteinExistence type="predicted"/>
<accession>A0ABS7G1S5</accession>
<organism evidence="3 4">
    <name type="scientific">Actinomadura parmotrematis</name>
    <dbReference type="NCBI Taxonomy" id="2864039"/>
    <lineage>
        <taxon>Bacteria</taxon>
        <taxon>Bacillati</taxon>
        <taxon>Actinomycetota</taxon>
        <taxon>Actinomycetes</taxon>
        <taxon>Streptosporangiales</taxon>
        <taxon>Thermomonosporaceae</taxon>
        <taxon>Actinomadura</taxon>
    </lineage>
</organism>
<reference evidence="3 4" key="1">
    <citation type="submission" date="2021-07" db="EMBL/GenBank/DDBJ databases">
        <title>Actinomadura sp. PM05-2 isolated from lichen.</title>
        <authorList>
            <person name="Somphong A."/>
            <person name="Phongsopitanun W."/>
            <person name="Tanasupawat S."/>
            <person name="Peongsungnone V."/>
        </authorList>
    </citation>
    <scope>NUCLEOTIDE SEQUENCE [LARGE SCALE GENOMIC DNA]</scope>
    <source>
        <strain evidence="3 4">PM05-2</strain>
    </source>
</reference>
<protein>
    <recommendedName>
        <fullName evidence="5">Chromosome segregation ATPase</fullName>
    </recommendedName>
</protein>
<feature type="compositionally biased region" description="Basic and acidic residues" evidence="2">
    <location>
        <begin position="290"/>
        <end position="304"/>
    </location>
</feature>
<evidence type="ECO:0008006" key="5">
    <source>
        <dbReference type="Google" id="ProtNLM"/>
    </source>
</evidence>
<evidence type="ECO:0000313" key="4">
    <source>
        <dbReference type="Proteomes" id="UP000774570"/>
    </source>
</evidence>
<name>A0ABS7G1S5_9ACTN</name>
<feature type="coiled-coil region" evidence="1">
    <location>
        <begin position="148"/>
        <end position="245"/>
    </location>
</feature>
<keyword evidence="1" id="KW-0175">Coiled coil</keyword>
<evidence type="ECO:0000256" key="2">
    <source>
        <dbReference type="SAM" id="MobiDB-lite"/>
    </source>
</evidence>
<evidence type="ECO:0000313" key="3">
    <source>
        <dbReference type="EMBL" id="MBW8485603.1"/>
    </source>
</evidence>